<evidence type="ECO:0000313" key="2">
    <source>
        <dbReference type="EMBL" id="GAV87997.1"/>
    </source>
</evidence>
<keyword evidence="3" id="KW-1185">Reference proteome</keyword>
<evidence type="ECO:0000256" key="1">
    <source>
        <dbReference type="SAM" id="MobiDB-lite"/>
    </source>
</evidence>
<feature type="non-terminal residue" evidence="2">
    <location>
        <position position="1"/>
    </location>
</feature>
<name>A0A1Q3D676_CEPFO</name>
<organism evidence="2 3">
    <name type="scientific">Cephalotus follicularis</name>
    <name type="common">Albany pitcher plant</name>
    <dbReference type="NCBI Taxonomy" id="3775"/>
    <lineage>
        <taxon>Eukaryota</taxon>
        <taxon>Viridiplantae</taxon>
        <taxon>Streptophyta</taxon>
        <taxon>Embryophyta</taxon>
        <taxon>Tracheophyta</taxon>
        <taxon>Spermatophyta</taxon>
        <taxon>Magnoliopsida</taxon>
        <taxon>eudicotyledons</taxon>
        <taxon>Gunneridae</taxon>
        <taxon>Pentapetalae</taxon>
        <taxon>rosids</taxon>
        <taxon>fabids</taxon>
        <taxon>Oxalidales</taxon>
        <taxon>Cephalotaceae</taxon>
        <taxon>Cephalotus</taxon>
    </lineage>
</organism>
<gene>
    <name evidence="2" type="ORF">CFOL_v3_31421</name>
</gene>
<dbReference type="PANTHER" id="PTHR31286:SF99">
    <property type="entry name" value="DUF4283 DOMAIN-CONTAINING PROTEIN"/>
    <property type="match status" value="1"/>
</dbReference>
<dbReference type="PANTHER" id="PTHR31286">
    <property type="entry name" value="GLYCINE-RICH CELL WALL STRUCTURAL PROTEIN 1.8-LIKE"/>
    <property type="match status" value="1"/>
</dbReference>
<feature type="region of interest" description="Disordered" evidence="1">
    <location>
        <begin position="134"/>
        <end position="171"/>
    </location>
</feature>
<proteinExistence type="predicted"/>
<dbReference type="OrthoDB" id="1001863at2759"/>
<reference evidence="3" key="1">
    <citation type="submission" date="2016-04" db="EMBL/GenBank/DDBJ databases">
        <title>Cephalotus genome sequencing.</title>
        <authorList>
            <person name="Fukushima K."/>
            <person name="Hasebe M."/>
            <person name="Fang X."/>
        </authorList>
    </citation>
    <scope>NUCLEOTIDE SEQUENCE [LARGE SCALE GENOMIC DNA]</scope>
    <source>
        <strain evidence="3">cv. St1</strain>
    </source>
</reference>
<feature type="compositionally biased region" description="Pro residues" evidence="1">
    <location>
        <begin position="146"/>
        <end position="161"/>
    </location>
</feature>
<comment type="caution">
    <text evidence="2">The sequence shown here is derived from an EMBL/GenBank/DDBJ whole genome shotgun (WGS) entry which is preliminary data.</text>
</comment>
<dbReference type="Proteomes" id="UP000187406">
    <property type="component" value="Unassembled WGS sequence"/>
</dbReference>
<dbReference type="EMBL" id="BDDD01004620">
    <property type="protein sequence ID" value="GAV87997.1"/>
    <property type="molecule type" value="Genomic_DNA"/>
</dbReference>
<dbReference type="AlphaFoldDB" id="A0A1Q3D676"/>
<sequence>RWSPSTRRHDSPLAAVWMRFPGLPLPLHNPSILKAIGNSFGRYLRSDAHTARFKHPREARICVELNISSPPPPAFIVVVGDMVVRQRIVIETRCLYCSFCLLQGHNTSSCRNSKGKHPTVASFPSAPSGKNPCGGVLLAGTSSPEPTNPSPPLPNEPPTQHPPGVCENAQVTSLPPVLPTLGVLVTPGQAQTMAAGPPSAHLVGSG</sequence>
<evidence type="ECO:0000313" key="3">
    <source>
        <dbReference type="Proteomes" id="UP000187406"/>
    </source>
</evidence>
<accession>A0A1Q3D676</accession>
<dbReference type="STRING" id="3775.A0A1Q3D676"/>
<protein>
    <submittedName>
        <fullName evidence="2">DUF4283 domain-containing protein</fullName>
    </submittedName>
</protein>
<dbReference type="InParanoid" id="A0A1Q3D676"/>
<dbReference type="InterPro" id="IPR040256">
    <property type="entry name" value="At4g02000-like"/>
</dbReference>